<dbReference type="GO" id="GO:0004803">
    <property type="term" value="F:transposase activity"/>
    <property type="evidence" value="ECO:0007669"/>
    <property type="project" value="InterPro"/>
</dbReference>
<dbReference type="Gene3D" id="1.10.10.60">
    <property type="entry name" value="Homeodomain-like"/>
    <property type="match status" value="1"/>
</dbReference>
<dbReference type="GO" id="GO:0006313">
    <property type="term" value="P:DNA transposition"/>
    <property type="evidence" value="ECO:0007669"/>
    <property type="project" value="InterPro"/>
</dbReference>
<dbReference type="SUPFAM" id="SSF46689">
    <property type="entry name" value="Homeodomain-like"/>
    <property type="match status" value="1"/>
</dbReference>
<dbReference type="Proteomes" id="UP000035154">
    <property type="component" value="Unassembled WGS sequence"/>
</dbReference>
<feature type="coiled-coil region" evidence="1">
    <location>
        <begin position="54"/>
        <end position="88"/>
    </location>
</feature>
<accession>A0A0G9KQ57</accession>
<dbReference type="PATRIC" id="fig|1447263.3.peg.2134"/>
<keyword evidence="1" id="KW-0175">Coiled coil</keyword>
<dbReference type="EMBL" id="JAIW01000068">
    <property type="protein sequence ID" value="KLE07905.1"/>
    <property type="molecule type" value="Genomic_DNA"/>
</dbReference>
<gene>
    <name evidence="2" type="ORF">AF80_10945</name>
</gene>
<dbReference type="InterPro" id="IPR002514">
    <property type="entry name" value="Transposase_8"/>
</dbReference>
<protein>
    <submittedName>
        <fullName evidence="2">Transposase ISSod1</fullName>
    </submittedName>
</protein>
<reference evidence="2 3" key="1">
    <citation type="submission" date="2014-01" db="EMBL/GenBank/DDBJ databases">
        <title>Development of a Comparative Genomic Fingerprinting Assay for High Resolution Genotyping of Arcobacter butzleri.</title>
        <authorList>
            <person name="Webb A.L."/>
            <person name="Inglis G.D."/>
            <person name="Kruczkiewicz P."/>
            <person name="Selinger L.B."/>
            <person name="Taboada E.N."/>
        </authorList>
    </citation>
    <scope>NUCLEOTIDE SEQUENCE [LARGE SCALE GENOMIC DNA]</scope>
    <source>
        <strain evidence="2 3">L355</strain>
    </source>
</reference>
<name>A0A0G9KQ57_9BACT</name>
<comment type="caution">
    <text evidence="2">The sequence shown here is derived from an EMBL/GenBank/DDBJ whole genome shotgun (WGS) entry which is preliminary data.</text>
</comment>
<evidence type="ECO:0000256" key="1">
    <source>
        <dbReference type="SAM" id="Coils"/>
    </source>
</evidence>
<organism evidence="2 3">
    <name type="scientific">Aliarcobacter butzleri L355</name>
    <dbReference type="NCBI Taxonomy" id="1447263"/>
    <lineage>
        <taxon>Bacteria</taxon>
        <taxon>Pseudomonadati</taxon>
        <taxon>Campylobacterota</taxon>
        <taxon>Epsilonproteobacteria</taxon>
        <taxon>Campylobacterales</taxon>
        <taxon>Arcobacteraceae</taxon>
        <taxon>Aliarcobacter</taxon>
    </lineage>
</organism>
<evidence type="ECO:0000313" key="3">
    <source>
        <dbReference type="Proteomes" id="UP000035154"/>
    </source>
</evidence>
<proteinExistence type="predicted"/>
<dbReference type="InterPro" id="IPR009057">
    <property type="entry name" value="Homeodomain-like_sf"/>
</dbReference>
<dbReference type="AlphaFoldDB" id="A0A0G9KQ57"/>
<sequence>MRKSNYTQEFKDSTIKFCIDNSDKSISSIAKDLGLNKGTLSLWVNEYKIKNNLKPSSEVKNETLEEENKRLRKELAILKQEKEILKKAAAYFAKETL</sequence>
<dbReference type="GO" id="GO:0003677">
    <property type="term" value="F:DNA binding"/>
    <property type="evidence" value="ECO:0007669"/>
    <property type="project" value="InterPro"/>
</dbReference>
<evidence type="ECO:0000313" key="2">
    <source>
        <dbReference type="EMBL" id="KLE07905.1"/>
    </source>
</evidence>
<dbReference type="Pfam" id="PF01527">
    <property type="entry name" value="HTH_Tnp_1"/>
    <property type="match status" value="1"/>
</dbReference>